<comment type="caution">
    <text evidence="5">The sequence shown here is derived from an EMBL/GenBank/DDBJ whole genome shotgun (WGS) entry which is preliminary data.</text>
</comment>
<reference evidence="5 6" key="1">
    <citation type="submission" date="2024-11" db="EMBL/GenBank/DDBJ databases">
        <title>Chromosome-level genome assembly of the freshwater bivalve Anodonta woodiana.</title>
        <authorList>
            <person name="Chen X."/>
        </authorList>
    </citation>
    <scope>NUCLEOTIDE SEQUENCE [LARGE SCALE GENOMIC DNA]</scope>
    <source>
        <strain evidence="5">MN2024</strain>
        <tissue evidence="5">Gills</tissue>
    </source>
</reference>
<evidence type="ECO:0000313" key="5">
    <source>
        <dbReference type="EMBL" id="KAL3856389.1"/>
    </source>
</evidence>
<dbReference type="InterPro" id="IPR016024">
    <property type="entry name" value="ARM-type_fold"/>
</dbReference>
<dbReference type="EMBL" id="JBJQND010000013">
    <property type="protein sequence ID" value="KAL3856389.1"/>
    <property type="molecule type" value="Genomic_DNA"/>
</dbReference>
<organism evidence="5 6">
    <name type="scientific">Sinanodonta woodiana</name>
    <name type="common">Chinese pond mussel</name>
    <name type="synonym">Anodonta woodiana</name>
    <dbReference type="NCBI Taxonomy" id="1069815"/>
    <lineage>
        <taxon>Eukaryota</taxon>
        <taxon>Metazoa</taxon>
        <taxon>Spiralia</taxon>
        <taxon>Lophotrochozoa</taxon>
        <taxon>Mollusca</taxon>
        <taxon>Bivalvia</taxon>
        <taxon>Autobranchia</taxon>
        <taxon>Heteroconchia</taxon>
        <taxon>Palaeoheterodonta</taxon>
        <taxon>Unionida</taxon>
        <taxon>Unionoidea</taxon>
        <taxon>Unionidae</taxon>
        <taxon>Unioninae</taxon>
        <taxon>Sinanodonta</taxon>
    </lineage>
</organism>
<dbReference type="Pfam" id="PF04931">
    <property type="entry name" value="DNA_pol_phi"/>
    <property type="match status" value="1"/>
</dbReference>
<dbReference type="SUPFAM" id="SSF48371">
    <property type="entry name" value="ARM repeat"/>
    <property type="match status" value="1"/>
</dbReference>
<keyword evidence="3" id="KW-0539">Nucleus</keyword>
<dbReference type="InterPro" id="IPR007015">
    <property type="entry name" value="DNA_pol_V/MYBBP1A"/>
</dbReference>
<evidence type="ECO:0000256" key="3">
    <source>
        <dbReference type="ARBA" id="ARBA00023242"/>
    </source>
</evidence>
<dbReference type="PANTHER" id="PTHR13213:SF2">
    <property type="entry name" value="MYB-BINDING PROTEIN 1A"/>
    <property type="match status" value="1"/>
</dbReference>
<evidence type="ECO:0008006" key="7">
    <source>
        <dbReference type="Google" id="ProtNLM"/>
    </source>
</evidence>
<evidence type="ECO:0000256" key="1">
    <source>
        <dbReference type="ARBA" id="ARBA00004123"/>
    </source>
</evidence>
<dbReference type="GO" id="GO:0005634">
    <property type="term" value="C:nucleus"/>
    <property type="evidence" value="ECO:0007669"/>
    <property type="project" value="UniProtKB-SubCell"/>
</dbReference>
<feature type="region of interest" description="Disordered" evidence="4">
    <location>
        <begin position="921"/>
        <end position="940"/>
    </location>
</feature>
<comment type="subcellular location">
    <subcellularLocation>
        <location evidence="1">Nucleus</location>
    </subcellularLocation>
</comment>
<proteinExistence type="inferred from homology"/>
<accession>A0ABD3V3Z7</accession>
<keyword evidence="6" id="KW-1185">Reference proteome</keyword>
<evidence type="ECO:0000313" key="6">
    <source>
        <dbReference type="Proteomes" id="UP001634394"/>
    </source>
</evidence>
<feature type="region of interest" description="Disordered" evidence="4">
    <location>
        <begin position="1114"/>
        <end position="1149"/>
    </location>
</feature>
<evidence type="ECO:0000256" key="4">
    <source>
        <dbReference type="SAM" id="MobiDB-lite"/>
    </source>
</evidence>
<dbReference type="AlphaFoldDB" id="A0ABD3V3Z7"/>
<sequence>MDSSSTPARRPAVDSTILSIFVKLAEGSESERLKSTENLIELLILKRAKTDEPSQELKYTVNRLVKGLASSRKWARLGFSVALCQVLRKLEEITVEDILQRIKENLKPVPSSQSKSEVGNILMGKAFAYLVLIQSGRITTDDNDQLREVVKGLIDLRKTKSYLQQLCVTGIVQILQQVDNTLFCKYVLPEIETELKSGWVECSPDTLLLILQARKHHKKAVKKFLKEYWQDRKVVSEKNYSFIGEIVKASAVCHPLVHPVIDQLINNVTSNPKLDLLKFWDQVVKPLFDTSPSRRQLGLYMFLRLLPSIQTPQQMEGVLSPALSGYLFSAVHRKGEEGPTSIKIKETQGKLVEVVKSTSDPEMQMSVLRALIRRPSGPLFDIRTNSSTVSSIISHLCAEAAQKLSQELICVLDGHKSWIKDKKLGDELKKWAVTHLRVLATMGGAGSYDWQLDLMKYMFCRAFFTVTQTTSDVPHCDAVVTDMSVPIKQTLRVNFFKILNNHASFHASGVSKTTQINRFLNSTHEIFKYALLLLEKSEFVRPDEAFSDQVSEEWNNLVSIIRKVDKKRQKNEKTGQDHAFELLFLYMAFQLLMSPNEALDVLSDLHVCYEKSGHKRPKSKKTEDNEPEWIEVTVELILSLMSRGSHLARVVANSVFAALTSHITPKALSLILDVLQTPKDGKEGQLEFEGEEGDMEDEEEEEEEDNDEEENNKEEQEDESGESDEDIDEEDDKGEVDEKFRQAVKAALGDAAADSDDVDEDEPDLSDTEMFKLDAVLAAAFKSMRKGKGEKERKEKSKLVTDFKLRVLDLLVTLVKNEPTAMHIQALVQPLLELMEAGKKNKDEKVLGSRASNVFNLMYKTRKVTAANDVNREELVSAIKNLIQYSKTVTGVPMIKDVAKGCLLLIRLLLNLESNLEPSPIRTRSQSAAKDHKKKESEVKDQGYYQTQVIDIVREALKNSLYTRNHRLSPTFFNTMFERYPAFFWPLSDTLVEAVGSDDVRFFIKTQACSILISIINRSVVKGMSDEVWNDFLETVKTALSKMIEELEENKGCFLLLHEQLLIVLRVAAISIEDAPKVMSADMMLRLESLKDSFSRELRKVYRRLRIVFPGERNEPVQGEESSARKRKQPESDDEDVLCDATSPKKIKL</sequence>
<dbReference type="Proteomes" id="UP001634394">
    <property type="component" value="Unassembled WGS sequence"/>
</dbReference>
<feature type="region of interest" description="Disordered" evidence="4">
    <location>
        <begin position="681"/>
        <end position="735"/>
    </location>
</feature>
<protein>
    <recommendedName>
        <fullName evidence="7">DNA polymerase V</fullName>
    </recommendedName>
</protein>
<gene>
    <name evidence="5" type="ORF">ACJMK2_011156</name>
</gene>
<evidence type="ECO:0000256" key="2">
    <source>
        <dbReference type="ARBA" id="ARBA00006809"/>
    </source>
</evidence>
<dbReference type="PANTHER" id="PTHR13213">
    <property type="entry name" value="MYB-BINDING PROTEIN 1A FAMILY MEMBER"/>
    <property type="match status" value="1"/>
</dbReference>
<name>A0ABD3V3Z7_SINWO</name>
<comment type="similarity">
    <text evidence="2">Belongs to the MYBBP1A family.</text>
</comment>
<feature type="compositionally biased region" description="Acidic residues" evidence="4">
    <location>
        <begin position="686"/>
        <end position="735"/>
    </location>
</feature>